<evidence type="ECO:0000313" key="1">
    <source>
        <dbReference type="EMBL" id="KAD4585562.1"/>
    </source>
</evidence>
<keyword evidence="2" id="KW-1185">Reference proteome</keyword>
<dbReference type="OrthoDB" id="10601042at2759"/>
<organism evidence="1 2">
    <name type="scientific">Mikania micrantha</name>
    <name type="common">bitter vine</name>
    <dbReference type="NCBI Taxonomy" id="192012"/>
    <lineage>
        <taxon>Eukaryota</taxon>
        <taxon>Viridiplantae</taxon>
        <taxon>Streptophyta</taxon>
        <taxon>Embryophyta</taxon>
        <taxon>Tracheophyta</taxon>
        <taxon>Spermatophyta</taxon>
        <taxon>Magnoliopsida</taxon>
        <taxon>eudicotyledons</taxon>
        <taxon>Gunneridae</taxon>
        <taxon>Pentapetalae</taxon>
        <taxon>asterids</taxon>
        <taxon>campanulids</taxon>
        <taxon>Asterales</taxon>
        <taxon>Asteraceae</taxon>
        <taxon>Asteroideae</taxon>
        <taxon>Heliantheae alliance</taxon>
        <taxon>Eupatorieae</taxon>
        <taxon>Mikania</taxon>
    </lineage>
</organism>
<protein>
    <submittedName>
        <fullName evidence="1">Uncharacterized protein</fullName>
    </submittedName>
</protein>
<accession>A0A5N6NCJ2</accession>
<sequence>MCNRGNTFSGNNRRLRAALDYSSEALVVSPGLSDLPPKNRRSRFAGRSRIVYRLLFCPLEAHRPLYQKLPGLFGDALIKAGAIAAVLYEVSNTLTKAAGTQGIPFIEEFTNHAPHFDLFDWLQHFFRTYEEMSLKTNATQMFILEA</sequence>
<dbReference type="Proteomes" id="UP000326396">
    <property type="component" value="Linkage Group LG2"/>
</dbReference>
<reference evidence="1 2" key="1">
    <citation type="submission" date="2019-05" db="EMBL/GenBank/DDBJ databases">
        <title>Mikania micrantha, genome provides insights into the molecular mechanism of rapid growth.</title>
        <authorList>
            <person name="Liu B."/>
        </authorList>
    </citation>
    <scope>NUCLEOTIDE SEQUENCE [LARGE SCALE GENOMIC DNA]</scope>
    <source>
        <strain evidence="1">NLD-2019</strain>
        <tissue evidence="1">Leaf</tissue>
    </source>
</reference>
<proteinExistence type="predicted"/>
<dbReference type="EMBL" id="SZYD01000012">
    <property type="protein sequence ID" value="KAD4585562.1"/>
    <property type="molecule type" value="Genomic_DNA"/>
</dbReference>
<gene>
    <name evidence="1" type="ORF">E3N88_23163</name>
</gene>
<name>A0A5N6NCJ2_9ASTR</name>
<dbReference type="AlphaFoldDB" id="A0A5N6NCJ2"/>
<evidence type="ECO:0000313" key="2">
    <source>
        <dbReference type="Proteomes" id="UP000326396"/>
    </source>
</evidence>
<comment type="caution">
    <text evidence="1">The sequence shown here is derived from an EMBL/GenBank/DDBJ whole genome shotgun (WGS) entry which is preliminary data.</text>
</comment>